<dbReference type="RefSeq" id="WP_273118892.1">
    <property type="nucleotide sequence ID" value="NZ_CP053675.1"/>
</dbReference>
<dbReference type="GeneID" id="301710090"/>
<gene>
    <name evidence="1" type="ORF">JZL65_09745</name>
</gene>
<name>A0A9E6SWW8_9PROT</name>
<evidence type="ECO:0000313" key="1">
    <source>
        <dbReference type="EMBL" id="QWY76779.1"/>
    </source>
</evidence>
<dbReference type="AlphaFoldDB" id="A0A9E6SWW8"/>
<reference evidence="1" key="1">
    <citation type="submission" date="2021-02" db="EMBL/GenBank/DDBJ databases">
        <title>Comparative genomics of Ferrovum myxofaciens strains, predominant extremophile bacteria forming large biofilm stalactites in acid mine ecosystems.</title>
        <authorList>
            <person name="Burkartova K."/>
            <person name="Ridl J."/>
            <person name="Pajer P."/>
            <person name="Falteisek L."/>
        </authorList>
    </citation>
    <scope>NUCLEOTIDE SEQUENCE</scope>
    <source>
        <strain evidence="1">MI1III</strain>
    </source>
</reference>
<dbReference type="EMBL" id="CP071137">
    <property type="protein sequence ID" value="QWY76779.1"/>
    <property type="molecule type" value="Genomic_DNA"/>
</dbReference>
<organism evidence="1 2">
    <name type="scientific">Ferrovum myxofaciens</name>
    <dbReference type="NCBI Taxonomy" id="416213"/>
    <lineage>
        <taxon>Bacteria</taxon>
        <taxon>Pseudomonadati</taxon>
        <taxon>Pseudomonadota</taxon>
        <taxon>Betaproteobacteria</taxon>
        <taxon>Ferrovales</taxon>
        <taxon>Ferrovaceae</taxon>
        <taxon>Ferrovum</taxon>
    </lineage>
</organism>
<proteinExistence type="predicted"/>
<dbReference type="Proteomes" id="UP000683551">
    <property type="component" value="Chromosome"/>
</dbReference>
<sequence>MMNMETILADYANLLECQSKSNHNRLQLPRMERGFPIFRPVEKFADPVDLWMALEACQPCAGWLQWQSCQLPFEGLLPPPEKNWGMLLSGEVVTPDKHTLALHRSPDNQWTLTRIAHDPNGDGLWDEVLHLASNRSFGALRYRRYWKIIPDRGAIQTTTCFTGFLKEKRD</sequence>
<evidence type="ECO:0000313" key="2">
    <source>
        <dbReference type="Proteomes" id="UP000683551"/>
    </source>
</evidence>
<protein>
    <submittedName>
        <fullName evidence="1">Uncharacterized protein</fullName>
    </submittedName>
</protein>
<accession>A0A9E6SWW8</accession>